<organism evidence="1">
    <name type="scientific">Ackermannviridae sp. ctUml7</name>
    <dbReference type="NCBI Taxonomy" id="2825753"/>
    <lineage>
        <taxon>Viruses</taxon>
        <taxon>Duplodnaviria</taxon>
        <taxon>Heunggongvirae</taxon>
        <taxon>Uroviricota</taxon>
        <taxon>Caudoviricetes</taxon>
        <taxon>Pantevenvirales</taxon>
        <taxon>Ackermannviridae</taxon>
    </lineage>
</organism>
<reference evidence="1" key="1">
    <citation type="journal article" date="2021" name="Proc. Natl. Acad. Sci. U.S.A.">
        <title>A Catalog of Tens of Thousands of Viruses from Human Metagenomes Reveals Hidden Associations with Chronic Diseases.</title>
        <authorList>
            <person name="Tisza M.J."/>
            <person name="Buck C.B."/>
        </authorList>
    </citation>
    <scope>NUCLEOTIDE SEQUENCE</scope>
    <source>
        <strain evidence="1">CtUml7</strain>
    </source>
</reference>
<sequence length="29" mass="3196">MGHSIFVVDCGRKIDQMKASFSVILGQLD</sequence>
<dbReference type="EMBL" id="BK016230">
    <property type="protein sequence ID" value="DAG03455.1"/>
    <property type="molecule type" value="Genomic_DNA"/>
</dbReference>
<accession>A0A8S5VA21</accession>
<protein>
    <submittedName>
        <fullName evidence="1">Uncharacterized protein</fullName>
    </submittedName>
</protein>
<evidence type="ECO:0000313" key="1">
    <source>
        <dbReference type="EMBL" id="DAG03455.1"/>
    </source>
</evidence>
<proteinExistence type="predicted"/>
<name>A0A8S5VA21_9CAUD</name>